<comment type="caution">
    <text evidence="1">The sequence shown here is derived from an EMBL/GenBank/DDBJ whole genome shotgun (WGS) entry which is preliminary data.</text>
</comment>
<dbReference type="EMBL" id="CM037016">
    <property type="protein sequence ID" value="KAH7678500.1"/>
    <property type="molecule type" value="Genomic_DNA"/>
</dbReference>
<name>A0ACB7VUK7_DIOAL</name>
<organism evidence="1 2">
    <name type="scientific">Dioscorea alata</name>
    <name type="common">Purple yam</name>
    <dbReference type="NCBI Taxonomy" id="55571"/>
    <lineage>
        <taxon>Eukaryota</taxon>
        <taxon>Viridiplantae</taxon>
        <taxon>Streptophyta</taxon>
        <taxon>Embryophyta</taxon>
        <taxon>Tracheophyta</taxon>
        <taxon>Spermatophyta</taxon>
        <taxon>Magnoliopsida</taxon>
        <taxon>Liliopsida</taxon>
        <taxon>Dioscoreales</taxon>
        <taxon>Dioscoreaceae</taxon>
        <taxon>Dioscorea</taxon>
    </lineage>
</organism>
<dbReference type="Proteomes" id="UP000827976">
    <property type="component" value="Chromosome 6"/>
</dbReference>
<protein>
    <submittedName>
        <fullName evidence="1">Tetratricopeptide-like helical domain-containing protein</fullName>
    </submittedName>
</protein>
<keyword evidence="2" id="KW-1185">Reference proteome</keyword>
<evidence type="ECO:0000313" key="1">
    <source>
        <dbReference type="EMBL" id="KAH7678500.1"/>
    </source>
</evidence>
<accession>A0ACB7VUK7</accession>
<gene>
    <name evidence="1" type="ORF">IHE45_06G000400</name>
</gene>
<sequence length="298" mass="33124">MELSVRTAADPSTAHLVISPRSKSIITTRTKNKNGLRMIKSGETMVMPILLRRPQLPRVTITTVERNEEKERSRGGPSDVLRILDALQLPVDADTYSALIKECIDSRDAVQGASIHAHIQRRTRSSTRNSSDHLILADRLLLMYAACGRLRDARQLFDEMPIKDAISRLTMVSALSDRGDHVEAIKLFVDMHQNSCAGSRGRGCRAHLFDAAMAILRSCIRAEDLQLGQQVHGLTLKLVGSVACSDSLVVRRLLVRLYSGKYGRSDYAKTPFNAISNSHACQHPLTPRMLLTSDSSWR</sequence>
<proteinExistence type="predicted"/>
<evidence type="ECO:0000313" key="2">
    <source>
        <dbReference type="Proteomes" id="UP000827976"/>
    </source>
</evidence>
<reference evidence="2" key="1">
    <citation type="journal article" date="2022" name="Nat. Commun.">
        <title>Chromosome evolution and the genetic basis of agronomically important traits in greater yam.</title>
        <authorList>
            <person name="Bredeson J.V."/>
            <person name="Lyons J.B."/>
            <person name="Oniyinde I.O."/>
            <person name="Okereke N.R."/>
            <person name="Kolade O."/>
            <person name="Nnabue I."/>
            <person name="Nwadili C.O."/>
            <person name="Hribova E."/>
            <person name="Parker M."/>
            <person name="Nwogha J."/>
            <person name="Shu S."/>
            <person name="Carlson J."/>
            <person name="Kariba R."/>
            <person name="Muthemba S."/>
            <person name="Knop K."/>
            <person name="Barton G.J."/>
            <person name="Sherwood A.V."/>
            <person name="Lopez-Montes A."/>
            <person name="Asiedu R."/>
            <person name="Jamnadass R."/>
            <person name="Muchugi A."/>
            <person name="Goodstein D."/>
            <person name="Egesi C.N."/>
            <person name="Featherston J."/>
            <person name="Asfaw A."/>
            <person name="Simpson G.G."/>
            <person name="Dolezel J."/>
            <person name="Hendre P.S."/>
            <person name="Van Deynze A."/>
            <person name="Kumar P.L."/>
            <person name="Obidiegwu J.E."/>
            <person name="Bhattacharjee R."/>
            <person name="Rokhsar D.S."/>
        </authorList>
    </citation>
    <scope>NUCLEOTIDE SEQUENCE [LARGE SCALE GENOMIC DNA]</scope>
    <source>
        <strain evidence="2">cv. TDa95/00328</strain>
    </source>
</reference>